<dbReference type="RefSeq" id="WP_117650618.1">
    <property type="nucleotide sequence ID" value="NZ_QSQQ01000031.1"/>
</dbReference>
<organism evidence="1 2">
    <name type="scientific">Dorea formicigenerans</name>
    <dbReference type="NCBI Taxonomy" id="39486"/>
    <lineage>
        <taxon>Bacteria</taxon>
        <taxon>Bacillati</taxon>
        <taxon>Bacillota</taxon>
        <taxon>Clostridia</taxon>
        <taxon>Lachnospirales</taxon>
        <taxon>Lachnospiraceae</taxon>
        <taxon>Dorea</taxon>
    </lineage>
</organism>
<name>A0A3E4M1E4_9FIRM</name>
<protein>
    <submittedName>
        <fullName evidence="1">Cyclic lactone autoinducer peptide</fullName>
    </submittedName>
</protein>
<evidence type="ECO:0000313" key="2">
    <source>
        <dbReference type="Proteomes" id="UP000261208"/>
    </source>
</evidence>
<accession>A0A3E4M1E4</accession>
<dbReference type="EMBL" id="QSQQ01000031">
    <property type="protein sequence ID" value="RGK43466.1"/>
    <property type="molecule type" value="Genomic_DNA"/>
</dbReference>
<reference evidence="1 2" key="1">
    <citation type="submission" date="2018-08" db="EMBL/GenBank/DDBJ databases">
        <title>A genome reference for cultivated species of the human gut microbiota.</title>
        <authorList>
            <person name="Zou Y."/>
            <person name="Xue W."/>
            <person name="Luo G."/>
        </authorList>
    </citation>
    <scope>NUCLEOTIDE SEQUENCE [LARGE SCALE GENOMIC DNA]</scope>
    <source>
        <strain evidence="1 2">TF11-11</strain>
    </source>
</reference>
<dbReference type="Proteomes" id="UP000261208">
    <property type="component" value="Unassembled WGS sequence"/>
</dbReference>
<dbReference type="InterPro" id="IPR009229">
    <property type="entry name" value="AgrD"/>
</dbReference>
<dbReference type="AlphaFoldDB" id="A0A3E4M1E4"/>
<evidence type="ECO:0000313" key="1">
    <source>
        <dbReference type="EMBL" id="RGK43466.1"/>
    </source>
</evidence>
<comment type="caution">
    <text evidence="1">The sequence shown here is derived from an EMBL/GenBank/DDBJ whole genome shotgun (WGS) entry which is preliminary data.</text>
</comment>
<gene>
    <name evidence="1" type="ORF">DXD10_16000</name>
</gene>
<proteinExistence type="predicted"/>
<sequence>MKNLKTTYSKTHFFLQTLSCIALTVATMTANSRCAYIFHNPKKPDSLQQLKKF</sequence>
<dbReference type="NCBIfam" id="TIGR04223">
    <property type="entry name" value="quorum_AgrD"/>
    <property type="match status" value="1"/>
</dbReference>